<dbReference type="AlphaFoldDB" id="A0A7W7RQY7"/>
<organism evidence="1 2">
    <name type="scientific">Streptosporangium album</name>
    <dbReference type="NCBI Taxonomy" id="47479"/>
    <lineage>
        <taxon>Bacteria</taxon>
        <taxon>Bacillati</taxon>
        <taxon>Actinomycetota</taxon>
        <taxon>Actinomycetes</taxon>
        <taxon>Streptosporangiales</taxon>
        <taxon>Streptosporangiaceae</taxon>
        <taxon>Streptosporangium</taxon>
    </lineage>
</organism>
<comment type="caution">
    <text evidence="1">The sequence shown here is derived from an EMBL/GenBank/DDBJ whole genome shotgun (WGS) entry which is preliminary data.</text>
</comment>
<protein>
    <submittedName>
        <fullName evidence="1">Uncharacterized protein</fullName>
    </submittedName>
</protein>
<sequence length="45" mass="4929">MDLRQHRLDAERGTGHSGAVLLSHGLRLDLPRGDHASALVRLSRS</sequence>
<dbReference type="EMBL" id="JACHJU010000001">
    <property type="protein sequence ID" value="MBB4936535.1"/>
    <property type="molecule type" value="Genomic_DNA"/>
</dbReference>
<dbReference type="Proteomes" id="UP000534286">
    <property type="component" value="Unassembled WGS sequence"/>
</dbReference>
<evidence type="ECO:0000313" key="2">
    <source>
        <dbReference type="Proteomes" id="UP000534286"/>
    </source>
</evidence>
<keyword evidence="2" id="KW-1185">Reference proteome</keyword>
<reference evidence="1 2" key="1">
    <citation type="submission" date="2020-08" db="EMBL/GenBank/DDBJ databases">
        <title>Sequencing the genomes of 1000 actinobacteria strains.</title>
        <authorList>
            <person name="Klenk H.-P."/>
        </authorList>
    </citation>
    <scope>NUCLEOTIDE SEQUENCE [LARGE SCALE GENOMIC DNA]</scope>
    <source>
        <strain evidence="1 2">DSM 43023</strain>
    </source>
</reference>
<gene>
    <name evidence="1" type="ORF">FHR32_000840</name>
</gene>
<proteinExistence type="predicted"/>
<dbReference type="RefSeq" id="WP_184753072.1">
    <property type="nucleotide sequence ID" value="NZ_BAABEK010000113.1"/>
</dbReference>
<evidence type="ECO:0000313" key="1">
    <source>
        <dbReference type="EMBL" id="MBB4936535.1"/>
    </source>
</evidence>
<accession>A0A7W7RQY7</accession>
<name>A0A7W7RQY7_9ACTN</name>